<dbReference type="VEuPathDB" id="FungiDB:SCHCODRAFT_02618084"/>
<dbReference type="KEGG" id="scm:SCHCO_02618084"/>
<dbReference type="EMBL" id="GL377305">
    <property type="protein sequence ID" value="EFI97696.1"/>
    <property type="molecule type" value="Genomic_DNA"/>
</dbReference>
<sequence length="138" mass="14998">MPKGARSPYGVRGTQRCAQCPTGLAVPWGAVSYDYRGTPWPALLCDIHHYSVTSTNTVEVLATSVFTVAVAILCSLWLSIHLLVLPCYPSFPSHGSSHFLLHGIFLLDTRSLTSGCIGPTNHVCLLYQSTMFSARLSE</sequence>
<name>D8Q3J0_SCHCM</name>
<accession>D8Q3J0</accession>
<keyword evidence="1" id="KW-0812">Transmembrane</keyword>
<dbReference type="RefSeq" id="XP_003032599.1">
    <property type="nucleotide sequence ID" value="XM_003032553.1"/>
</dbReference>
<keyword evidence="1" id="KW-0472">Membrane</keyword>
<keyword evidence="1" id="KW-1133">Transmembrane helix</keyword>
<protein>
    <submittedName>
        <fullName evidence="2">Expressed protein</fullName>
    </submittedName>
</protein>
<evidence type="ECO:0000313" key="2">
    <source>
        <dbReference type="EMBL" id="EFI97696.1"/>
    </source>
</evidence>
<evidence type="ECO:0000256" key="1">
    <source>
        <dbReference type="SAM" id="Phobius"/>
    </source>
</evidence>
<feature type="transmembrane region" description="Helical" evidence="1">
    <location>
        <begin position="60"/>
        <end position="84"/>
    </location>
</feature>
<proteinExistence type="predicted"/>
<reference evidence="2 3" key="1">
    <citation type="journal article" date="2010" name="Nat. Biotechnol.">
        <title>Genome sequence of the model mushroom Schizophyllum commune.</title>
        <authorList>
            <person name="Ohm R.A."/>
            <person name="de Jong J.F."/>
            <person name="Lugones L.G."/>
            <person name="Aerts A."/>
            <person name="Kothe E."/>
            <person name="Stajich J.E."/>
            <person name="de Vries R.P."/>
            <person name="Record E."/>
            <person name="Levasseur A."/>
            <person name="Baker S.E."/>
            <person name="Bartholomew K.A."/>
            <person name="Coutinho P.M."/>
            <person name="Erdmann S."/>
            <person name="Fowler T.J."/>
            <person name="Gathman A.C."/>
            <person name="Lombard V."/>
            <person name="Henrissat B."/>
            <person name="Knabe N."/>
            <person name="Kuees U."/>
            <person name="Lilly W.W."/>
            <person name="Lindquist E."/>
            <person name="Lucas S."/>
            <person name="Magnuson J.K."/>
            <person name="Piumi F."/>
            <person name="Raudaskoski M."/>
            <person name="Salamov A."/>
            <person name="Schmutz J."/>
            <person name="Schwarze F.W.M.R."/>
            <person name="vanKuyk P.A."/>
            <person name="Horton J.S."/>
            <person name="Grigoriev I.V."/>
            <person name="Woesten H.A.B."/>
        </authorList>
    </citation>
    <scope>NUCLEOTIDE SEQUENCE [LARGE SCALE GENOMIC DNA]</scope>
    <source>
        <strain evidence="3">H4-8 / FGSC 9210</strain>
    </source>
</reference>
<keyword evidence="3" id="KW-1185">Reference proteome</keyword>
<dbReference type="GeneID" id="9595319"/>
<evidence type="ECO:0000313" key="3">
    <source>
        <dbReference type="Proteomes" id="UP000007431"/>
    </source>
</evidence>
<gene>
    <name evidence="2" type="ORF">SCHCODRAFT_84947</name>
</gene>
<dbReference type="AlphaFoldDB" id="D8Q3J0"/>
<dbReference type="HOGENOM" id="CLU_1856450_0_0_1"/>
<dbReference type="Proteomes" id="UP000007431">
    <property type="component" value="Unassembled WGS sequence"/>
</dbReference>
<organism evidence="3">
    <name type="scientific">Schizophyllum commune (strain H4-8 / FGSC 9210)</name>
    <name type="common">Split gill fungus</name>
    <dbReference type="NCBI Taxonomy" id="578458"/>
    <lineage>
        <taxon>Eukaryota</taxon>
        <taxon>Fungi</taxon>
        <taxon>Dikarya</taxon>
        <taxon>Basidiomycota</taxon>
        <taxon>Agaricomycotina</taxon>
        <taxon>Agaricomycetes</taxon>
        <taxon>Agaricomycetidae</taxon>
        <taxon>Agaricales</taxon>
        <taxon>Schizophyllaceae</taxon>
        <taxon>Schizophyllum</taxon>
    </lineage>
</organism>
<dbReference type="InParanoid" id="D8Q3J0"/>